<dbReference type="Gene3D" id="3.90.79.10">
    <property type="entry name" value="Nucleoside Triphosphate Pyrophosphohydrolase"/>
    <property type="match status" value="1"/>
</dbReference>
<keyword evidence="1" id="KW-0378">Hydrolase</keyword>
<evidence type="ECO:0000313" key="3">
    <source>
        <dbReference type="EMBL" id="VDP08113.1"/>
    </source>
</evidence>
<dbReference type="GO" id="GO:0019693">
    <property type="term" value="P:ribose phosphate metabolic process"/>
    <property type="evidence" value="ECO:0007669"/>
    <property type="project" value="TreeGrafter"/>
</dbReference>
<evidence type="ECO:0000256" key="1">
    <source>
        <dbReference type="ARBA" id="ARBA00022801"/>
    </source>
</evidence>
<dbReference type="GO" id="GO:0006753">
    <property type="term" value="P:nucleoside phosphate metabolic process"/>
    <property type="evidence" value="ECO:0007669"/>
    <property type="project" value="TreeGrafter"/>
</dbReference>
<gene>
    <name evidence="3" type="ORF">SBAD_LOCUS5719</name>
</gene>
<proteinExistence type="predicted"/>
<protein>
    <submittedName>
        <fullName evidence="5">Nudix hydrolase domain-containing protein</fullName>
    </submittedName>
</protein>
<keyword evidence="4" id="KW-1185">Reference proteome</keyword>
<sequence length="235" mass="26460">MEAIKNIRISPATHSDYIRPLRLYFDQAQRKRAWDVIKSHNSVSAVLYHEQKNALVFVKQFRPAVYVNSISIPPNFTGPIDSVANPTSLGVTYELCAGIVDKDLPLERIMQEEIMEECGYQVPVEKLEKITSCRQGFRHFVPRTVIFSTAFFFRSGVGFAGASQTYFYSAIDDSMKISDGGGNPLECESIEVVHMPIDDAEAFLLDEKINKPPGILFGVMWFLKFKLPQIASAKV</sequence>
<dbReference type="PANTHER" id="PTHR11839">
    <property type="entry name" value="UDP/ADP-SUGAR PYROPHOSPHATASE"/>
    <property type="match status" value="1"/>
</dbReference>
<reference evidence="5" key="1">
    <citation type="submission" date="2016-06" db="UniProtKB">
        <authorList>
            <consortium name="WormBaseParasite"/>
        </authorList>
    </citation>
    <scope>IDENTIFICATION</scope>
</reference>
<evidence type="ECO:0000313" key="4">
    <source>
        <dbReference type="Proteomes" id="UP000270296"/>
    </source>
</evidence>
<dbReference type="SUPFAM" id="SSF55811">
    <property type="entry name" value="Nudix"/>
    <property type="match status" value="1"/>
</dbReference>
<evidence type="ECO:0000313" key="5">
    <source>
        <dbReference type="WBParaSite" id="SBAD_0000594501-mRNA-1"/>
    </source>
</evidence>
<reference evidence="3 4" key="2">
    <citation type="submission" date="2018-11" db="EMBL/GenBank/DDBJ databases">
        <authorList>
            <consortium name="Pathogen Informatics"/>
        </authorList>
    </citation>
    <scope>NUCLEOTIDE SEQUENCE [LARGE SCALE GENOMIC DNA]</scope>
</reference>
<feature type="domain" description="Nudix hydrolase" evidence="2">
    <location>
        <begin position="38"/>
        <end position="217"/>
    </location>
</feature>
<dbReference type="WBParaSite" id="SBAD_0000594501-mRNA-1">
    <property type="protein sequence ID" value="SBAD_0000594501-mRNA-1"/>
    <property type="gene ID" value="SBAD_0000594501"/>
</dbReference>
<accession>A0A183IQ22</accession>
<dbReference type="CDD" id="cd18887">
    <property type="entry name" value="NUDIX_UGPPase_Nudt14"/>
    <property type="match status" value="1"/>
</dbReference>
<dbReference type="EMBL" id="UZAM01009198">
    <property type="protein sequence ID" value="VDP08113.1"/>
    <property type="molecule type" value="Genomic_DNA"/>
</dbReference>
<dbReference type="PANTHER" id="PTHR11839:SF15">
    <property type="entry name" value="URIDINE DIPHOSPHATE GLUCOSE PYROPHOSPHATASE NUDT14"/>
    <property type="match status" value="1"/>
</dbReference>
<dbReference type="InterPro" id="IPR015797">
    <property type="entry name" value="NUDIX_hydrolase-like_dom_sf"/>
</dbReference>
<dbReference type="OrthoDB" id="10249920at2759"/>
<organism evidence="5">
    <name type="scientific">Soboliphyme baturini</name>
    <dbReference type="NCBI Taxonomy" id="241478"/>
    <lineage>
        <taxon>Eukaryota</taxon>
        <taxon>Metazoa</taxon>
        <taxon>Ecdysozoa</taxon>
        <taxon>Nematoda</taxon>
        <taxon>Enoplea</taxon>
        <taxon>Dorylaimia</taxon>
        <taxon>Dioctophymatida</taxon>
        <taxon>Dioctophymatoidea</taxon>
        <taxon>Soboliphymatidae</taxon>
        <taxon>Soboliphyme</taxon>
    </lineage>
</organism>
<dbReference type="InterPro" id="IPR000086">
    <property type="entry name" value="NUDIX_hydrolase_dom"/>
</dbReference>
<evidence type="ECO:0000259" key="2">
    <source>
        <dbReference type="PROSITE" id="PS51462"/>
    </source>
</evidence>
<dbReference type="GO" id="GO:0008768">
    <property type="term" value="F:UDP-sugar diphosphatase activity"/>
    <property type="evidence" value="ECO:0007669"/>
    <property type="project" value="TreeGrafter"/>
</dbReference>
<dbReference type="AlphaFoldDB" id="A0A183IQ22"/>
<dbReference type="PROSITE" id="PS51462">
    <property type="entry name" value="NUDIX"/>
    <property type="match status" value="1"/>
</dbReference>
<dbReference type="Proteomes" id="UP000270296">
    <property type="component" value="Unassembled WGS sequence"/>
</dbReference>
<name>A0A183IQ22_9BILA</name>